<feature type="transmembrane region" description="Helical" evidence="1">
    <location>
        <begin position="50"/>
        <end position="69"/>
    </location>
</feature>
<keyword evidence="1" id="KW-1133">Transmembrane helix</keyword>
<reference evidence="2 3" key="1">
    <citation type="submission" date="2023-12" db="EMBL/GenBank/DDBJ databases">
        <title>Novel species of the genus Arcicella isolated from rivers.</title>
        <authorList>
            <person name="Lu H."/>
        </authorList>
    </citation>
    <scope>NUCLEOTIDE SEQUENCE [LARGE SCALE GENOMIC DNA]</scope>
    <source>
        <strain evidence="2 3">DC25W</strain>
    </source>
</reference>
<evidence type="ECO:0008006" key="4">
    <source>
        <dbReference type="Google" id="ProtNLM"/>
    </source>
</evidence>
<keyword evidence="1" id="KW-0472">Membrane</keyword>
<keyword evidence="3" id="KW-1185">Reference proteome</keyword>
<evidence type="ECO:0000313" key="2">
    <source>
        <dbReference type="EMBL" id="MEA5425515.1"/>
    </source>
</evidence>
<protein>
    <recommendedName>
        <fullName evidence="4">Redox-active disulfide protein 2</fullName>
    </recommendedName>
</protein>
<evidence type="ECO:0000256" key="1">
    <source>
        <dbReference type="SAM" id="Phobius"/>
    </source>
</evidence>
<evidence type="ECO:0000313" key="3">
    <source>
        <dbReference type="Proteomes" id="UP001302222"/>
    </source>
</evidence>
<dbReference type="Proteomes" id="UP001302222">
    <property type="component" value="Unassembled WGS sequence"/>
</dbReference>
<dbReference type="EMBL" id="JAYGIM010000001">
    <property type="protein sequence ID" value="MEA5425515.1"/>
    <property type="molecule type" value="Genomic_DNA"/>
</dbReference>
<keyword evidence="1" id="KW-0812">Transmembrane</keyword>
<dbReference type="RefSeq" id="WP_323255795.1">
    <property type="nucleotide sequence ID" value="NZ_JAYGIM010000001.1"/>
</dbReference>
<gene>
    <name evidence="2" type="ORF">VB798_02960</name>
</gene>
<feature type="transmembrane region" description="Helical" evidence="1">
    <location>
        <begin position="21"/>
        <end position="44"/>
    </location>
</feature>
<accession>A0ABU5SE07</accession>
<proteinExistence type="predicted"/>
<sequence>MEKENLHELSTEELIKKKKSLKFAFGLMVGSLVISLIVTIFQTIKNGFQLLNITPFSLLPITAIIYNSITNINKELKSRNVNG</sequence>
<comment type="caution">
    <text evidence="2">The sequence shown here is derived from an EMBL/GenBank/DDBJ whole genome shotgun (WGS) entry which is preliminary data.</text>
</comment>
<organism evidence="2 3">
    <name type="scientific">Arcicella lustrica</name>
    <dbReference type="NCBI Taxonomy" id="2984196"/>
    <lineage>
        <taxon>Bacteria</taxon>
        <taxon>Pseudomonadati</taxon>
        <taxon>Bacteroidota</taxon>
        <taxon>Cytophagia</taxon>
        <taxon>Cytophagales</taxon>
        <taxon>Flectobacillaceae</taxon>
        <taxon>Arcicella</taxon>
    </lineage>
</organism>
<name>A0ABU5SE07_9BACT</name>